<evidence type="ECO:0000256" key="4">
    <source>
        <dbReference type="ARBA" id="ARBA00022692"/>
    </source>
</evidence>
<evidence type="ECO:0000256" key="11">
    <source>
        <dbReference type="RuleBase" id="RU004349"/>
    </source>
</evidence>
<dbReference type="AlphaFoldDB" id="A0A837I5R5"/>
<keyword evidence="10" id="KW-1003">Cell membrane</keyword>
<feature type="transmembrane region" description="Helical" evidence="10">
    <location>
        <begin position="212"/>
        <end position="232"/>
    </location>
</feature>
<dbReference type="InterPro" id="IPR030659">
    <property type="entry name" value="SecY_CS"/>
</dbReference>
<dbReference type="GO" id="GO:0065002">
    <property type="term" value="P:intracellular protein transmembrane transport"/>
    <property type="evidence" value="ECO:0007669"/>
    <property type="project" value="UniProtKB-UniRule"/>
</dbReference>
<feature type="transmembrane region" description="Helical" evidence="10">
    <location>
        <begin position="120"/>
        <end position="140"/>
    </location>
</feature>
<evidence type="ECO:0000256" key="5">
    <source>
        <dbReference type="ARBA" id="ARBA00022927"/>
    </source>
</evidence>
<dbReference type="NCBIfam" id="TIGR00967">
    <property type="entry name" value="3a0501s007"/>
    <property type="match status" value="1"/>
</dbReference>
<feature type="transmembrane region" description="Helical" evidence="10">
    <location>
        <begin position="394"/>
        <end position="414"/>
    </location>
</feature>
<evidence type="ECO:0000256" key="10">
    <source>
        <dbReference type="HAMAP-Rule" id="MF_01465"/>
    </source>
</evidence>
<dbReference type="SUPFAM" id="SSF103491">
    <property type="entry name" value="Preprotein translocase SecY subunit"/>
    <property type="match status" value="1"/>
</dbReference>
<keyword evidence="4 10" id="KW-0812">Transmembrane</keyword>
<feature type="transmembrane region" description="Helical" evidence="10">
    <location>
        <begin position="267"/>
        <end position="290"/>
    </location>
</feature>
<dbReference type="GO" id="GO:0005886">
    <property type="term" value="C:plasma membrane"/>
    <property type="evidence" value="ECO:0007669"/>
    <property type="project" value="UniProtKB-SubCell"/>
</dbReference>
<dbReference type="Pfam" id="PF00344">
    <property type="entry name" value="SecY"/>
    <property type="match status" value="1"/>
</dbReference>
<organism evidence="12 13">
    <name type="scientific">Candidatus Woesebacteria bacterium GW2011_GWB1_44_11</name>
    <dbReference type="NCBI Taxonomy" id="1618579"/>
    <lineage>
        <taxon>Bacteria</taxon>
        <taxon>Candidatus Woeseibacteriota</taxon>
    </lineage>
</organism>
<evidence type="ECO:0000256" key="9">
    <source>
        <dbReference type="ARBA" id="ARBA00039733"/>
    </source>
</evidence>
<feature type="transmembrane region" description="Helical" evidence="10">
    <location>
        <begin position="76"/>
        <end position="100"/>
    </location>
</feature>
<feature type="transmembrane region" description="Helical" evidence="10">
    <location>
        <begin position="183"/>
        <end position="200"/>
    </location>
</feature>
<gene>
    <name evidence="10" type="primary">secY</name>
    <name evidence="12" type="ORF">UW20_C0001G0066</name>
</gene>
<dbReference type="PRINTS" id="PR00303">
    <property type="entry name" value="SECYTRNLCASE"/>
</dbReference>
<reference evidence="12 13" key="1">
    <citation type="journal article" date="2015" name="Nature">
        <title>rRNA introns, odd ribosomes, and small enigmatic genomes across a large radiation of phyla.</title>
        <authorList>
            <person name="Brown C.T."/>
            <person name="Hug L.A."/>
            <person name="Thomas B.C."/>
            <person name="Sharon I."/>
            <person name="Castelle C.J."/>
            <person name="Singh A."/>
            <person name="Wilkins M.J."/>
            <person name="Williams K.H."/>
            <person name="Banfield J.F."/>
        </authorList>
    </citation>
    <scope>NUCLEOTIDE SEQUENCE [LARGE SCALE GENOMIC DNA]</scope>
</reference>
<evidence type="ECO:0000313" key="13">
    <source>
        <dbReference type="Proteomes" id="UP000034012"/>
    </source>
</evidence>
<comment type="function">
    <text evidence="10">The central subunit of the protein translocation channel SecYEG. Consists of two halves formed by TMs 1-5 and 6-10. These two domains form a lateral gate at the front which open onto the bilayer between TMs 2 and 7, and are clamped together by SecE at the back. The channel is closed by both a pore ring composed of hydrophobic SecY resides and a short helix (helix 2A) on the extracellular side of the membrane which forms a plug. The plug probably moves laterally to allow the channel to open. The ring and the pore may move independently.</text>
</comment>
<evidence type="ECO:0000313" key="12">
    <source>
        <dbReference type="EMBL" id="KKT33555.1"/>
    </source>
</evidence>
<dbReference type="FunFam" id="1.10.3370.10:FF:000001">
    <property type="entry name" value="Preprotein translocase subunit SecY"/>
    <property type="match status" value="1"/>
</dbReference>
<protein>
    <recommendedName>
        <fullName evidence="9 10">Protein translocase subunit SecY</fullName>
    </recommendedName>
</protein>
<feature type="transmembrane region" description="Helical" evidence="10">
    <location>
        <begin position="152"/>
        <end position="171"/>
    </location>
</feature>
<comment type="subcellular location">
    <subcellularLocation>
        <location evidence="10">Cell membrane</location>
        <topology evidence="10">Multi-pass membrane protein</topology>
    </subcellularLocation>
    <subcellularLocation>
        <location evidence="1">Membrane</location>
        <topology evidence="1">Multi-pass membrane protein</topology>
    </subcellularLocation>
</comment>
<name>A0A837I5R5_9BACT</name>
<sequence>MTNIMLKSVVHFFSKVVKTPSLRKKILVTAVVLVVFRLAGHIPASGIDKSSLAALFAGSPLLSLLDIFSGGTLANFSILALGLNPYINASIIFQLLGYVVPAIEELQKEGEYGQEKINQYTRLLTVPLAALQAFGMYALLKGQKVITTLDPLQLLALVITMTAGTIFAVWLGELISEYGFKDGISLLIFTGIVARLPVTLGQSASIFQSQDIFKIILFVVISVVVVGLVIFVSEAARQIPIHYAKRRTESGLGASSYLPLRLNQAGVIPIIFAVSLVLMPSMLGQFLANVPNAGVANFARTISTAFNPQSVIYNVIYFLLVFGFTYFYTAVVFNPEKVAENLQKGGGFIPGIRPGKETEKYLGHVLSRLTVVGGAFLGLVAVLPSLFQNSLGATNLAIGGTSVLILVSVALQLIREMEGELVMEKYGGFTK</sequence>
<dbReference type="Gene3D" id="1.10.3370.10">
    <property type="entry name" value="SecY subunit domain"/>
    <property type="match status" value="1"/>
</dbReference>
<feature type="transmembrane region" description="Helical" evidence="10">
    <location>
        <begin position="365"/>
        <end position="387"/>
    </location>
</feature>
<feature type="transmembrane region" description="Helical" evidence="10">
    <location>
        <begin position="311"/>
        <end position="333"/>
    </location>
</feature>
<accession>A0A837I5R5</accession>
<keyword evidence="7 10" id="KW-0811">Translocation</keyword>
<dbReference type="InterPro" id="IPR026593">
    <property type="entry name" value="SecY"/>
</dbReference>
<dbReference type="Proteomes" id="UP000034012">
    <property type="component" value="Unassembled WGS sequence"/>
</dbReference>
<keyword evidence="8 10" id="KW-0472">Membrane</keyword>
<evidence type="ECO:0000256" key="7">
    <source>
        <dbReference type="ARBA" id="ARBA00023010"/>
    </source>
</evidence>
<dbReference type="PIRSF" id="PIRSF004557">
    <property type="entry name" value="SecY"/>
    <property type="match status" value="1"/>
</dbReference>
<evidence type="ECO:0000256" key="8">
    <source>
        <dbReference type="ARBA" id="ARBA00023136"/>
    </source>
</evidence>
<dbReference type="GO" id="GO:0006605">
    <property type="term" value="P:protein targeting"/>
    <property type="evidence" value="ECO:0007669"/>
    <property type="project" value="UniProtKB-UniRule"/>
</dbReference>
<evidence type="ECO:0000256" key="6">
    <source>
        <dbReference type="ARBA" id="ARBA00022989"/>
    </source>
</evidence>
<dbReference type="GO" id="GO:0043952">
    <property type="term" value="P:protein transport by the Sec complex"/>
    <property type="evidence" value="ECO:0007669"/>
    <property type="project" value="UniProtKB-UniRule"/>
</dbReference>
<dbReference type="PROSITE" id="PS00755">
    <property type="entry name" value="SECY_1"/>
    <property type="match status" value="1"/>
</dbReference>
<evidence type="ECO:0000256" key="1">
    <source>
        <dbReference type="ARBA" id="ARBA00004141"/>
    </source>
</evidence>
<feature type="transmembrane region" description="Helical" evidence="10">
    <location>
        <begin position="50"/>
        <end position="69"/>
    </location>
</feature>
<evidence type="ECO:0000256" key="2">
    <source>
        <dbReference type="ARBA" id="ARBA00005751"/>
    </source>
</evidence>
<comment type="caution">
    <text evidence="12">The sequence shown here is derived from an EMBL/GenBank/DDBJ whole genome shotgun (WGS) entry which is preliminary data.</text>
</comment>
<comment type="similarity">
    <text evidence="2 10 11">Belongs to the SecY/SEC61-alpha family.</text>
</comment>
<evidence type="ECO:0000256" key="3">
    <source>
        <dbReference type="ARBA" id="ARBA00022448"/>
    </source>
</evidence>
<dbReference type="HAMAP" id="MF_01465">
    <property type="entry name" value="SecY"/>
    <property type="match status" value="1"/>
</dbReference>
<keyword evidence="5 10" id="KW-0653">Protein transport</keyword>
<proteinExistence type="inferred from homology"/>
<dbReference type="PANTHER" id="PTHR10906">
    <property type="entry name" value="SECY/SEC61-ALPHA FAMILY MEMBER"/>
    <property type="match status" value="1"/>
</dbReference>
<comment type="subunit">
    <text evidence="10">Component of the Sec protein translocase complex. Heterotrimer consisting of SecY, SecE and SecG subunits. The heterotrimers can form oligomers, although 1 heterotrimer is thought to be able to translocate proteins. Interacts with the ribosome. Interacts with SecDF, and other proteins may be involved. Interacts with SecA.</text>
</comment>
<dbReference type="InterPro" id="IPR002208">
    <property type="entry name" value="SecY/SEC61-alpha"/>
</dbReference>
<dbReference type="InterPro" id="IPR023201">
    <property type="entry name" value="SecY_dom_sf"/>
</dbReference>
<keyword evidence="6 10" id="KW-1133">Transmembrane helix</keyword>
<dbReference type="EMBL" id="LCHK01000001">
    <property type="protein sequence ID" value="KKT33555.1"/>
    <property type="molecule type" value="Genomic_DNA"/>
</dbReference>
<keyword evidence="3 10" id="KW-0813">Transport</keyword>